<dbReference type="InterPro" id="IPR037099">
    <property type="entry name" value="Fum_R/Succ_DH_flav-like_C_sf"/>
</dbReference>
<evidence type="ECO:0000313" key="15">
    <source>
        <dbReference type="EMBL" id="HGK63204.1"/>
    </source>
</evidence>
<comment type="catalytic activity">
    <reaction evidence="9">
        <text>L-aspartate + O2 = iminosuccinate + H2O2</text>
        <dbReference type="Rhea" id="RHEA:25876"/>
        <dbReference type="ChEBI" id="CHEBI:15379"/>
        <dbReference type="ChEBI" id="CHEBI:16240"/>
        <dbReference type="ChEBI" id="CHEBI:29991"/>
        <dbReference type="ChEBI" id="CHEBI:77875"/>
        <dbReference type="EC" id="1.4.3.16"/>
    </reaction>
    <physiologicalReaction direction="left-to-right" evidence="9">
        <dbReference type="Rhea" id="RHEA:25877"/>
    </physiologicalReaction>
</comment>
<feature type="domain" description="FAD-dependent oxidoreductase 2 FAD-binding" evidence="13">
    <location>
        <begin position="7"/>
        <end position="383"/>
    </location>
</feature>
<dbReference type="FunFam" id="3.90.700.10:FF:000002">
    <property type="entry name" value="L-aspartate oxidase"/>
    <property type="match status" value="1"/>
</dbReference>
<evidence type="ECO:0000256" key="6">
    <source>
        <dbReference type="ARBA" id="ARBA00022642"/>
    </source>
</evidence>
<dbReference type="Pfam" id="PF00890">
    <property type="entry name" value="FAD_binding_2"/>
    <property type="match status" value="1"/>
</dbReference>
<dbReference type="Pfam" id="PF02910">
    <property type="entry name" value="Succ_DH_flav_C"/>
    <property type="match status" value="1"/>
</dbReference>
<name>A0A7V3ZUM6_UNCW3</name>
<dbReference type="SUPFAM" id="SSF56425">
    <property type="entry name" value="Succinate dehydrogenase/fumarate reductase flavoprotein, catalytic domain"/>
    <property type="match status" value="1"/>
</dbReference>
<comment type="caution">
    <text evidence="15">The sequence shown here is derived from an EMBL/GenBank/DDBJ whole genome shotgun (WGS) entry which is preliminary data.</text>
</comment>
<comment type="function">
    <text evidence="12">Catalyzes the oxidation of L-aspartate to iminoaspartate.</text>
</comment>
<evidence type="ECO:0000256" key="4">
    <source>
        <dbReference type="ARBA" id="ARBA00012173"/>
    </source>
</evidence>
<keyword evidence="8 12" id="KW-0560">Oxidoreductase</keyword>
<comment type="pathway">
    <text evidence="2 12">Cofactor biosynthesis; NAD(+) biosynthesis; iminoaspartate from L-aspartate (oxidase route): step 1/1.</text>
</comment>
<dbReference type="PIRSF" id="PIRSF000171">
    <property type="entry name" value="SDHA_APRA_LASPO"/>
    <property type="match status" value="1"/>
</dbReference>
<evidence type="ECO:0000256" key="1">
    <source>
        <dbReference type="ARBA" id="ARBA00001974"/>
    </source>
</evidence>
<dbReference type="InterPro" id="IPR015939">
    <property type="entry name" value="Fum_Rdtase/Succ_DH_flav-like_C"/>
</dbReference>
<dbReference type="InterPro" id="IPR027477">
    <property type="entry name" value="Succ_DH/fumarate_Rdtase_cat_sf"/>
</dbReference>
<dbReference type="GO" id="GO:0005737">
    <property type="term" value="C:cytoplasm"/>
    <property type="evidence" value="ECO:0007669"/>
    <property type="project" value="UniProtKB-SubCell"/>
</dbReference>
<dbReference type="GO" id="GO:0034628">
    <property type="term" value="P:'de novo' NAD+ biosynthetic process from L-aspartate"/>
    <property type="evidence" value="ECO:0007669"/>
    <property type="project" value="TreeGrafter"/>
</dbReference>
<accession>A0A7V3ZUM6</accession>
<proteinExistence type="inferred from homology"/>
<sequence length="529" mass="59353">METLKTDVLVIGSGIAGLWFAYKIAEFYEVILITKKESSESNTNYAQGGIAAAIGEDDTPLIHYEDTIKAGEGLAREEIVKIVCQEGPRLVYELYNLGVEFSTYYNSFGKLRFDLGKEGGHSRRRIVHAKDYTGYAIEKTLIKKVKEKEVKIMENCFLVDLIVKDNRVCGAYVLERNTQKIIKILSAITFLATGGVGQVYQYTTNPPIATGDGIAIAFEKGAKIANMEFIQFHPTSLYGGEINGRAFLISEAVRGEGGILRTLDGKTFMEKYHPLGCLAPRDVVARAIDNELKKRKEEYVLLDLTHLNPEKIKNRFPKIYETCLKFGIDITKEPIPVVPAAHYLCGGILINENGETSIENLLSAGEAACSGMHGANRLASNSLLESLVFAERAYLKSKDLLKNGKKILDITLEINKISENNENEKVKGLVKRLKKIMWDKVGIVRNDKDLNLAIEEIFDLKEEIYKILNKGINIFALEAKNMIICGLLIAYSAYQRKESRGLHYNIDHPEKDDNHFKKDTILTKDDLLR</sequence>
<dbReference type="UniPathway" id="UPA00253">
    <property type="reaction ID" value="UER00326"/>
</dbReference>
<gene>
    <name evidence="15" type="primary">nadB</name>
    <name evidence="15" type="ORF">ENU74_01200</name>
</gene>
<dbReference type="EC" id="1.4.3.16" evidence="4 10"/>
<organism evidence="15">
    <name type="scientific">candidate division WOR-3 bacterium</name>
    <dbReference type="NCBI Taxonomy" id="2052148"/>
    <lineage>
        <taxon>Bacteria</taxon>
        <taxon>Bacteria division WOR-3</taxon>
    </lineage>
</organism>
<evidence type="ECO:0000256" key="5">
    <source>
        <dbReference type="ARBA" id="ARBA00022630"/>
    </source>
</evidence>
<comment type="subcellular location">
    <subcellularLocation>
        <location evidence="12">Cytoplasm</location>
    </subcellularLocation>
</comment>
<evidence type="ECO:0000259" key="14">
    <source>
        <dbReference type="Pfam" id="PF02910"/>
    </source>
</evidence>
<evidence type="ECO:0000259" key="13">
    <source>
        <dbReference type="Pfam" id="PF00890"/>
    </source>
</evidence>
<dbReference type="InterPro" id="IPR036188">
    <property type="entry name" value="FAD/NAD-bd_sf"/>
</dbReference>
<evidence type="ECO:0000256" key="11">
    <source>
        <dbReference type="PIRSR" id="PIRSR000171-1"/>
    </source>
</evidence>
<evidence type="ECO:0000256" key="9">
    <source>
        <dbReference type="ARBA" id="ARBA00048305"/>
    </source>
</evidence>
<evidence type="ECO:0000256" key="7">
    <source>
        <dbReference type="ARBA" id="ARBA00022827"/>
    </source>
</evidence>
<dbReference type="InterPro" id="IPR005288">
    <property type="entry name" value="NadB"/>
</dbReference>
<evidence type="ECO:0000256" key="2">
    <source>
        <dbReference type="ARBA" id="ARBA00004950"/>
    </source>
</evidence>
<dbReference type="Gene3D" id="3.50.50.60">
    <property type="entry name" value="FAD/NAD(P)-binding domain"/>
    <property type="match status" value="1"/>
</dbReference>
<dbReference type="Gene3D" id="3.90.700.10">
    <property type="entry name" value="Succinate dehydrogenase/fumarate reductase flavoprotein, catalytic domain"/>
    <property type="match status" value="1"/>
</dbReference>
<dbReference type="PANTHER" id="PTHR42716:SF2">
    <property type="entry name" value="L-ASPARTATE OXIDASE, CHLOROPLASTIC"/>
    <property type="match status" value="1"/>
</dbReference>
<feature type="active site" description="Proton acceptor" evidence="11">
    <location>
        <position position="281"/>
    </location>
</feature>
<evidence type="ECO:0000256" key="3">
    <source>
        <dbReference type="ARBA" id="ARBA00008562"/>
    </source>
</evidence>
<dbReference type="InterPro" id="IPR003953">
    <property type="entry name" value="FAD-dep_OxRdtase_2_FAD-bd"/>
</dbReference>
<evidence type="ECO:0000256" key="8">
    <source>
        <dbReference type="ARBA" id="ARBA00023002"/>
    </source>
</evidence>
<comment type="cofactor">
    <cofactor evidence="1 12">
        <name>FAD</name>
        <dbReference type="ChEBI" id="CHEBI:57692"/>
    </cofactor>
</comment>
<dbReference type="PANTHER" id="PTHR42716">
    <property type="entry name" value="L-ASPARTATE OXIDASE"/>
    <property type="match status" value="1"/>
</dbReference>
<keyword evidence="5 12" id="KW-0285">Flavoprotein</keyword>
<keyword evidence="7 12" id="KW-0274">FAD</keyword>
<dbReference type="AlphaFoldDB" id="A0A7V3ZUM6"/>
<feature type="domain" description="Fumarate reductase/succinate dehydrogenase flavoprotein-like C-terminal" evidence="14">
    <location>
        <begin position="431"/>
        <end position="524"/>
    </location>
</feature>
<evidence type="ECO:0000256" key="12">
    <source>
        <dbReference type="RuleBase" id="RU362049"/>
    </source>
</evidence>
<dbReference type="GO" id="GO:0008734">
    <property type="term" value="F:L-aspartate oxidase activity"/>
    <property type="evidence" value="ECO:0007669"/>
    <property type="project" value="UniProtKB-UniRule"/>
</dbReference>
<dbReference type="Gene3D" id="1.20.58.100">
    <property type="entry name" value="Fumarate reductase/succinate dehydrogenase flavoprotein-like, C-terminal domain"/>
    <property type="match status" value="1"/>
</dbReference>
<reference evidence="15" key="1">
    <citation type="journal article" date="2020" name="mSystems">
        <title>Genome- and Community-Level Interaction Insights into Carbon Utilization and Element Cycling Functions of Hydrothermarchaeota in Hydrothermal Sediment.</title>
        <authorList>
            <person name="Zhou Z."/>
            <person name="Liu Y."/>
            <person name="Xu W."/>
            <person name="Pan J."/>
            <person name="Luo Z.H."/>
            <person name="Li M."/>
        </authorList>
    </citation>
    <scope>NUCLEOTIDE SEQUENCE [LARGE SCALE GENOMIC DNA]</scope>
    <source>
        <strain evidence="15">SpSt-697</strain>
    </source>
</reference>
<dbReference type="SUPFAM" id="SSF51905">
    <property type="entry name" value="FAD/NAD(P)-binding domain"/>
    <property type="match status" value="1"/>
</dbReference>
<dbReference type="PRINTS" id="PR00368">
    <property type="entry name" value="FADPNR"/>
</dbReference>
<keyword evidence="6 12" id="KW-0662">Pyridine nucleotide biosynthesis</keyword>
<dbReference type="SUPFAM" id="SSF46977">
    <property type="entry name" value="Succinate dehydrogenase/fumarate reductase flavoprotein C-terminal domain"/>
    <property type="match status" value="1"/>
</dbReference>
<comment type="similarity">
    <text evidence="3 12">Belongs to the FAD-dependent oxidoreductase 2 family. NadB subfamily.</text>
</comment>
<dbReference type="NCBIfam" id="TIGR00551">
    <property type="entry name" value="nadB"/>
    <property type="match status" value="1"/>
</dbReference>
<evidence type="ECO:0000256" key="10">
    <source>
        <dbReference type="NCBIfam" id="TIGR00551"/>
    </source>
</evidence>
<protein>
    <recommendedName>
        <fullName evidence="4 10">L-aspartate oxidase</fullName>
        <ecNumber evidence="4 10">1.4.3.16</ecNumber>
    </recommendedName>
</protein>
<dbReference type="EMBL" id="DTDR01000039">
    <property type="protein sequence ID" value="HGK63204.1"/>
    <property type="molecule type" value="Genomic_DNA"/>
</dbReference>